<comment type="caution">
    <text evidence="1">The sequence shown here is derived from an EMBL/GenBank/DDBJ whole genome shotgun (WGS) entry which is preliminary data.</text>
</comment>
<evidence type="ECO:0000313" key="2">
    <source>
        <dbReference type="Proteomes" id="UP000655287"/>
    </source>
</evidence>
<dbReference type="AlphaFoldDB" id="A0A919QZL1"/>
<dbReference type="EMBL" id="BOOU01000010">
    <property type="protein sequence ID" value="GII75676.1"/>
    <property type="molecule type" value="Genomic_DNA"/>
</dbReference>
<sequence length="77" mass="8197">MDTVDAPRDHELLIAARTVALALGRTPGEVMELAVRLGDGGRRHWSTAELLLTALAHLARQTPTRAAPPPVNAVTPL</sequence>
<protein>
    <submittedName>
        <fullName evidence="1">Uncharacterized protein</fullName>
    </submittedName>
</protein>
<reference evidence="1" key="1">
    <citation type="submission" date="2021-01" db="EMBL/GenBank/DDBJ databases">
        <title>Whole genome shotgun sequence of Sphaerisporangium rufum NBRC 109079.</title>
        <authorList>
            <person name="Komaki H."/>
            <person name="Tamura T."/>
        </authorList>
    </citation>
    <scope>NUCLEOTIDE SEQUENCE</scope>
    <source>
        <strain evidence="1">NBRC 109079</strain>
    </source>
</reference>
<keyword evidence="2" id="KW-1185">Reference proteome</keyword>
<gene>
    <name evidence="1" type="ORF">Sru01_06580</name>
</gene>
<organism evidence="1 2">
    <name type="scientific">Sphaerisporangium rufum</name>
    <dbReference type="NCBI Taxonomy" id="1381558"/>
    <lineage>
        <taxon>Bacteria</taxon>
        <taxon>Bacillati</taxon>
        <taxon>Actinomycetota</taxon>
        <taxon>Actinomycetes</taxon>
        <taxon>Streptosporangiales</taxon>
        <taxon>Streptosporangiaceae</taxon>
        <taxon>Sphaerisporangium</taxon>
    </lineage>
</organism>
<name>A0A919QZL1_9ACTN</name>
<evidence type="ECO:0000313" key="1">
    <source>
        <dbReference type="EMBL" id="GII75676.1"/>
    </source>
</evidence>
<proteinExistence type="predicted"/>
<accession>A0A919QZL1</accession>
<dbReference type="Proteomes" id="UP000655287">
    <property type="component" value="Unassembled WGS sequence"/>
</dbReference>